<dbReference type="OrthoDB" id="3244603at2759"/>
<dbReference type="PANTHER" id="PTHR43735">
    <property type="entry name" value="APOPTOSIS-INDUCING FACTOR 1"/>
    <property type="match status" value="1"/>
</dbReference>
<comment type="catalytic activity">
    <reaction evidence="12">
        <text>menaquinone-4 + NADH + H(+) = menaquinol-4 + NAD(+)</text>
        <dbReference type="Rhea" id="RHEA:74079"/>
        <dbReference type="ChEBI" id="CHEBI:15378"/>
        <dbReference type="ChEBI" id="CHEBI:57540"/>
        <dbReference type="ChEBI" id="CHEBI:57945"/>
        <dbReference type="ChEBI" id="CHEBI:78277"/>
        <dbReference type="ChEBI" id="CHEBI:193091"/>
    </reaction>
    <physiologicalReaction direction="left-to-right" evidence="12">
        <dbReference type="Rhea" id="RHEA:74080"/>
    </physiologicalReaction>
</comment>
<dbReference type="Proteomes" id="UP000887568">
    <property type="component" value="Unplaced"/>
</dbReference>
<sequence length="381" mass="40742">MGGSQSCDAALREKHVVIVGGGYGGTVVALKLQGKCKITLIDPKEAFHHCLGALRSCTEDGFARKIFIPYAPAFGENFKRGTVEAVDPTAKKVKLAGGEEVSYDYLVIASGSKGPFPAKIAGGEDSSVYIKEYTDMLQKVKASKDIVVVGGGAVGVEMAGEIATDFSDKQVTIVHSRDYLVEGDLAPKFRKGLDDQLRAKGVKLVLGEKVSNLSELPRDGSSRCTVKTDKGTEIEADLVLVCVGVPCNSSAYATSLSNCMEETGHLKVNQFLQVEGLDDVFAIGDCCNADPVKLAYLAGWHGELVARNLRLLAQGKTELKAWKTPGTLMVVPVGRDGGMFQKDSIVLGSFISRKMKGSHLFVSKYWGEMKQKVPVAGDAEV</sequence>
<comment type="similarity">
    <text evidence="1">Belongs to the FAD-dependent oxidoreductase family.</text>
</comment>
<evidence type="ECO:0000256" key="1">
    <source>
        <dbReference type="ARBA" id="ARBA00006442"/>
    </source>
</evidence>
<evidence type="ECO:0000259" key="14">
    <source>
        <dbReference type="Pfam" id="PF07992"/>
    </source>
</evidence>
<dbReference type="AlphaFoldDB" id="A0A913ZJ59"/>
<keyword evidence="2" id="KW-0285">Flavoprotein</keyword>
<keyword evidence="16" id="KW-1185">Reference proteome</keyword>
<dbReference type="InterPro" id="IPR023753">
    <property type="entry name" value="FAD/NAD-binding_dom"/>
</dbReference>
<evidence type="ECO:0000313" key="16">
    <source>
        <dbReference type="Proteomes" id="UP000887568"/>
    </source>
</evidence>
<dbReference type="FunFam" id="3.50.50.100:FF:000006">
    <property type="entry name" value="apoptosis-inducing factor 2"/>
    <property type="match status" value="1"/>
</dbReference>
<proteinExistence type="inferred from homology"/>
<evidence type="ECO:0000256" key="5">
    <source>
        <dbReference type="ARBA" id="ARBA00037027"/>
    </source>
</evidence>
<keyword evidence="3" id="KW-0274">FAD</keyword>
<keyword evidence="4" id="KW-0560">Oxidoreductase</keyword>
<organism evidence="15 16">
    <name type="scientific">Patiria miniata</name>
    <name type="common">Bat star</name>
    <name type="synonym">Asterina miniata</name>
    <dbReference type="NCBI Taxonomy" id="46514"/>
    <lineage>
        <taxon>Eukaryota</taxon>
        <taxon>Metazoa</taxon>
        <taxon>Echinodermata</taxon>
        <taxon>Eleutherozoa</taxon>
        <taxon>Asterozoa</taxon>
        <taxon>Asteroidea</taxon>
        <taxon>Valvatacea</taxon>
        <taxon>Valvatida</taxon>
        <taxon>Asterinidae</taxon>
        <taxon>Patiria</taxon>
    </lineage>
</organism>
<evidence type="ECO:0000256" key="9">
    <source>
        <dbReference type="ARBA" id="ARBA00048412"/>
    </source>
</evidence>
<dbReference type="InterPro" id="IPR036188">
    <property type="entry name" value="FAD/NAD-bd_sf"/>
</dbReference>
<evidence type="ECO:0000256" key="8">
    <source>
        <dbReference type="ARBA" id="ARBA00042318"/>
    </source>
</evidence>
<comment type="catalytic activity">
    <reaction evidence="9">
        <text>menadione + NADH + H(+) = menadiol + NAD(+)</text>
        <dbReference type="Rhea" id="RHEA:69695"/>
        <dbReference type="ChEBI" id="CHEBI:6746"/>
        <dbReference type="ChEBI" id="CHEBI:15378"/>
        <dbReference type="ChEBI" id="CHEBI:28869"/>
        <dbReference type="ChEBI" id="CHEBI:57540"/>
        <dbReference type="ChEBI" id="CHEBI:57945"/>
    </reaction>
    <physiologicalReaction direction="left-to-right" evidence="9">
        <dbReference type="Rhea" id="RHEA:69696"/>
    </physiologicalReaction>
</comment>
<dbReference type="SUPFAM" id="SSF51905">
    <property type="entry name" value="FAD/NAD(P)-binding domain"/>
    <property type="match status" value="1"/>
</dbReference>
<evidence type="ECO:0000256" key="12">
    <source>
        <dbReference type="ARBA" id="ARBA00049479"/>
    </source>
</evidence>
<dbReference type="RefSeq" id="XP_038051096.1">
    <property type="nucleotide sequence ID" value="XM_038195168.1"/>
</dbReference>
<name>A0A913ZJ59_PATMI</name>
<evidence type="ECO:0000313" key="15">
    <source>
        <dbReference type="EnsemblMetazoa" id="XP_038051096.1"/>
    </source>
</evidence>
<evidence type="ECO:0000256" key="10">
    <source>
        <dbReference type="ARBA" id="ARBA00049236"/>
    </source>
</evidence>
<dbReference type="PANTHER" id="PTHR43735:SF3">
    <property type="entry name" value="FERROPTOSIS SUPPRESSOR PROTEIN 1"/>
    <property type="match status" value="1"/>
</dbReference>
<accession>A0A913ZJ59</accession>
<evidence type="ECO:0000256" key="2">
    <source>
        <dbReference type="ARBA" id="ARBA00022630"/>
    </source>
</evidence>
<dbReference type="GO" id="GO:0005737">
    <property type="term" value="C:cytoplasm"/>
    <property type="evidence" value="ECO:0007669"/>
    <property type="project" value="TreeGrafter"/>
</dbReference>
<comment type="catalytic activity">
    <reaction evidence="10">
        <text>ubiquinone-10 + NADH + H(+) = ubiquinol-10 + NAD(+)</text>
        <dbReference type="Rhea" id="RHEA:61984"/>
        <dbReference type="ChEBI" id="CHEBI:15378"/>
        <dbReference type="ChEBI" id="CHEBI:46245"/>
        <dbReference type="ChEBI" id="CHEBI:57540"/>
        <dbReference type="ChEBI" id="CHEBI:57945"/>
        <dbReference type="ChEBI" id="CHEBI:64183"/>
    </reaction>
    <physiologicalReaction direction="left-to-right" evidence="10">
        <dbReference type="Rhea" id="RHEA:61985"/>
    </physiologicalReaction>
</comment>
<comment type="function">
    <text evidence="13">Putative FAD-dependent oxidoreductase.</text>
</comment>
<evidence type="ECO:0000256" key="13">
    <source>
        <dbReference type="ARBA" id="ARBA00057036"/>
    </source>
</evidence>
<dbReference type="Pfam" id="PF07992">
    <property type="entry name" value="Pyr_redox_2"/>
    <property type="match status" value="1"/>
</dbReference>
<dbReference type="PRINTS" id="PR00368">
    <property type="entry name" value="FADPNR"/>
</dbReference>
<evidence type="ECO:0000256" key="3">
    <source>
        <dbReference type="ARBA" id="ARBA00022827"/>
    </source>
</evidence>
<dbReference type="Gene3D" id="3.50.50.100">
    <property type="match status" value="1"/>
</dbReference>
<dbReference type="PRINTS" id="PR00411">
    <property type="entry name" value="PNDRDTASEI"/>
</dbReference>
<dbReference type="OMA" id="QTEPWIN"/>
<evidence type="ECO:0000256" key="4">
    <source>
        <dbReference type="ARBA" id="ARBA00023002"/>
    </source>
</evidence>
<comment type="catalytic activity">
    <reaction evidence="11">
        <text>phylloquinone + NADH + H(+) = phylloquinol + NAD(+)</text>
        <dbReference type="Rhea" id="RHEA:74075"/>
        <dbReference type="ChEBI" id="CHEBI:15378"/>
        <dbReference type="ChEBI" id="CHEBI:18067"/>
        <dbReference type="ChEBI" id="CHEBI:28433"/>
        <dbReference type="ChEBI" id="CHEBI:57540"/>
        <dbReference type="ChEBI" id="CHEBI:57945"/>
    </reaction>
    <physiologicalReaction direction="left-to-right" evidence="11">
        <dbReference type="Rhea" id="RHEA:74076"/>
    </physiologicalReaction>
</comment>
<dbReference type="GO" id="GO:0050660">
    <property type="term" value="F:flavin adenine dinucleotide binding"/>
    <property type="evidence" value="ECO:0007669"/>
    <property type="project" value="TreeGrafter"/>
</dbReference>
<feature type="domain" description="FAD/NAD(P)-binding" evidence="14">
    <location>
        <begin position="15"/>
        <end position="301"/>
    </location>
</feature>
<protein>
    <recommendedName>
        <fullName evidence="6">Ferroptosis suppressor protein 1</fullName>
    </recommendedName>
    <alternativeName>
        <fullName evidence="7">Apoptosis-inducing factor homologous mitochondrion-associated inducer of death</fullName>
    </alternativeName>
    <alternativeName>
        <fullName evidence="8">p53-responsive gene 3 protein</fullName>
    </alternativeName>
</protein>
<evidence type="ECO:0000256" key="11">
    <source>
        <dbReference type="ARBA" id="ARBA00049275"/>
    </source>
</evidence>
<evidence type="ECO:0000256" key="7">
    <source>
        <dbReference type="ARBA" id="ARBA00041541"/>
    </source>
</evidence>
<dbReference type="GeneID" id="119724218"/>
<comment type="cofactor">
    <cofactor evidence="5">
        <name>6-hydroxy-FAD</name>
        <dbReference type="ChEBI" id="CHEBI:60470"/>
    </cofactor>
</comment>
<dbReference type="EnsemblMetazoa" id="XM_038195168.1">
    <property type="protein sequence ID" value="XP_038051096.1"/>
    <property type="gene ID" value="LOC119724218"/>
</dbReference>
<dbReference type="GO" id="GO:0004174">
    <property type="term" value="F:electron-transferring-flavoprotein dehydrogenase activity"/>
    <property type="evidence" value="ECO:0007669"/>
    <property type="project" value="TreeGrafter"/>
</dbReference>
<reference evidence="15" key="1">
    <citation type="submission" date="2022-11" db="UniProtKB">
        <authorList>
            <consortium name="EnsemblMetazoa"/>
        </authorList>
    </citation>
    <scope>IDENTIFICATION</scope>
</reference>
<evidence type="ECO:0000256" key="6">
    <source>
        <dbReference type="ARBA" id="ARBA00040253"/>
    </source>
</evidence>